<dbReference type="SUPFAM" id="SSF50182">
    <property type="entry name" value="Sm-like ribonucleoproteins"/>
    <property type="match status" value="1"/>
</dbReference>
<dbReference type="InterPro" id="IPR023408">
    <property type="entry name" value="MscS_beta-dom_sf"/>
</dbReference>
<evidence type="ECO:0000256" key="4">
    <source>
        <dbReference type="ARBA" id="ARBA00022692"/>
    </source>
</evidence>
<evidence type="ECO:0000259" key="12">
    <source>
        <dbReference type="Pfam" id="PF21088"/>
    </source>
</evidence>
<dbReference type="Pfam" id="PF21082">
    <property type="entry name" value="MS_channel_3rd"/>
    <property type="match status" value="1"/>
</dbReference>
<feature type="transmembrane region" description="Helical" evidence="8">
    <location>
        <begin position="300"/>
        <end position="318"/>
    </location>
</feature>
<keyword evidence="9" id="KW-0732">Signal</keyword>
<dbReference type="InterPro" id="IPR006686">
    <property type="entry name" value="MscS_channel_CS"/>
</dbReference>
<dbReference type="InterPro" id="IPR049142">
    <property type="entry name" value="MS_channel_1st"/>
</dbReference>
<dbReference type="InterPro" id="IPR006685">
    <property type="entry name" value="MscS_channel_2nd"/>
</dbReference>
<reference evidence="13" key="1">
    <citation type="journal article" date="2021" name="PeerJ">
        <title>Extensive microbial diversity within the chicken gut microbiome revealed by metagenomics and culture.</title>
        <authorList>
            <person name="Gilroy R."/>
            <person name="Ravi A."/>
            <person name="Getino M."/>
            <person name="Pursley I."/>
            <person name="Horton D.L."/>
            <person name="Alikhan N.F."/>
            <person name="Baker D."/>
            <person name="Gharbi K."/>
            <person name="Hall N."/>
            <person name="Watson M."/>
            <person name="Adriaenssens E.M."/>
            <person name="Foster-Nyarko E."/>
            <person name="Jarju S."/>
            <person name="Secka A."/>
            <person name="Antonio M."/>
            <person name="Oren A."/>
            <person name="Chaudhuri R.R."/>
            <person name="La Ragione R."/>
            <person name="Hildebrand F."/>
            <person name="Pallen M.J."/>
        </authorList>
    </citation>
    <scope>NUCLEOTIDE SEQUENCE</scope>
    <source>
        <strain evidence="13">CHK186-16707</strain>
    </source>
</reference>
<comment type="similarity">
    <text evidence="2">Belongs to the MscS (TC 1.A.23) family.</text>
</comment>
<protein>
    <submittedName>
        <fullName evidence="13">Mechanosensitive ion channel</fullName>
    </submittedName>
</protein>
<evidence type="ECO:0000256" key="8">
    <source>
        <dbReference type="SAM" id="Phobius"/>
    </source>
</evidence>
<evidence type="ECO:0000256" key="7">
    <source>
        <dbReference type="SAM" id="MobiDB-lite"/>
    </source>
</evidence>
<dbReference type="PANTHER" id="PTHR30347:SF1">
    <property type="entry name" value="MECHANOSENSITIVE CHANNEL MSCK"/>
    <property type="match status" value="1"/>
</dbReference>
<dbReference type="InterPro" id="IPR011066">
    <property type="entry name" value="MscS_channel_C_sf"/>
</dbReference>
<dbReference type="Gene3D" id="3.30.70.100">
    <property type="match status" value="1"/>
</dbReference>
<dbReference type="GO" id="GO:0008381">
    <property type="term" value="F:mechanosensitive monoatomic ion channel activity"/>
    <property type="evidence" value="ECO:0007669"/>
    <property type="project" value="UniProtKB-ARBA"/>
</dbReference>
<feature type="transmembrane region" description="Helical" evidence="8">
    <location>
        <begin position="590"/>
        <end position="610"/>
    </location>
</feature>
<feature type="transmembrane region" description="Helical" evidence="8">
    <location>
        <begin position="477"/>
        <end position="501"/>
    </location>
</feature>
<feature type="domain" description="Mechanosensitive ion channel MscS C-terminal" evidence="11">
    <location>
        <begin position="688"/>
        <end position="769"/>
    </location>
</feature>
<sequence>MRRSLLVPCLLLFFSAVARPGLATAADAAPAASVANSAAAASEQASVETVQSVWDSLMQGNLQDLADIRAKADDLLARLPGLGAALNKSVNDIDEEFRKLAAIAQVSRSMPAELTVVTERTRRLLERLDSQTAPLEDALAALTGRLDELTALEVDATDPAGAAMQRFRADLDATRRKITQLQTTVARSLAPARSLRADMEAQQERMQKAMPTLWRDYYLSAAGKLFDPASWSAELTRLQTIDEVLSLRLSTEIPQTWQEWLFVLVRVIVVMAPLAVLLYLSRRAAARAPDPIRDGWLRIVRNSAFWLILGLGLHYAAWSNGKMYQIVASFGTMSLCWGQMTLAWDLHAFGHPDQSRLSPLWPMFLPMLVGMVLLYFDPFPLFLAAAWLTAQAFILRRLHTLPKPEEGLPRLLLQGFTVVGWLSLLLTLFGFARLSILLCMLYTALAVCVQQDVALVRVGNMVDQYLPKEGGRGIAAGLLLALVLPAALLVATLAPTLWILAYPGGAYLLQHVASMGFNVGAVSFNAIQVVSIFIAFYLTRSLITVGRTFLDGIRRQGVQLDSTLVGPFQTAYTYFLWALFALYVLSSLGFSLTSLTVVAGGLSVGVGFGMQNIVQNFISGLMVIFGQIIREGDVVEVSNITGTVRRVNIRSTQVETFDNATVFIPNSQFLSNTFTNWTHNGRMVRREVAVGVAYGSDMALAMKLLTQAALEHPKVLRYPEPLVFFTDFAASSLNLLLRYWVANIDHGMTTMTDIRLRINELYAKHDIEISFPQLDVHIRDQAAPTEEGNGASADGGLQHPTDKPDANNAPSPAQPTARL</sequence>
<dbReference type="AlphaFoldDB" id="A0A9D2HEG3"/>
<dbReference type="GO" id="GO:0005886">
    <property type="term" value="C:plasma membrane"/>
    <property type="evidence" value="ECO:0007669"/>
    <property type="project" value="UniProtKB-SubCell"/>
</dbReference>
<evidence type="ECO:0000313" key="13">
    <source>
        <dbReference type="EMBL" id="HJA08300.1"/>
    </source>
</evidence>
<feature type="transmembrane region" description="Helical" evidence="8">
    <location>
        <begin position="521"/>
        <end position="543"/>
    </location>
</feature>
<keyword evidence="4 8" id="KW-0812">Transmembrane</keyword>
<reference evidence="13" key="2">
    <citation type="submission" date="2021-04" db="EMBL/GenBank/DDBJ databases">
        <authorList>
            <person name="Gilroy R."/>
        </authorList>
    </citation>
    <scope>NUCLEOTIDE SEQUENCE</scope>
    <source>
        <strain evidence="13">CHK186-16707</strain>
    </source>
</reference>
<evidence type="ECO:0000313" key="14">
    <source>
        <dbReference type="Proteomes" id="UP000824225"/>
    </source>
</evidence>
<feature type="chain" id="PRO_5039687034" evidence="9">
    <location>
        <begin position="19"/>
        <end position="819"/>
    </location>
</feature>
<keyword evidence="3" id="KW-1003">Cell membrane</keyword>
<feature type="transmembrane region" description="Helical" evidence="8">
    <location>
        <begin position="260"/>
        <end position="280"/>
    </location>
</feature>
<dbReference type="Pfam" id="PF00924">
    <property type="entry name" value="MS_channel_2nd"/>
    <property type="match status" value="1"/>
</dbReference>
<feature type="transmembrane region" description="Helical" evidence="8">
    <location>
        <begin position="411"/>
        <end position="429"/>
    </location>
</feature>
<evidence type="ECO:0000256" key="9">
    <source>
        <dbReference type="SAM" id="SignalP"/>
    </source>
</evidence>
<dbReference type="SUPFAM" id="SSF82689">
    <property type="entry name" value="Mechanosensitive channel protein MscS (YggB), C-terminal domain"/>
    <property type="match status" value="1"/>
</dbReference>
<comment type="caution">
    <text evidence="13">The sequence shown here is derived from an EMBL/GenBank/DDBJ whole genome shotgun (WGS) entry which is preliminary data.</text>
</comment>
<keyword evidence="5 8" id="KW-1133">Transmembrane helix</keyword>
<comment type="subcellular location">
    <subcellularLocation>
        <location evidence="1">Cell membrane</location>
        <topology evidence="1">Multi-pass membrane protein</topology>
    </subcellularLocation>
</comment>
<dbReference type="InterPro" id="IPR011014">
    <property type="entry name" value="MscS_channel_TM-2"/>
</dbReference>
<gene>
    <name evidence="13" type="ORF">H9962_03805</name>
</gene>
<evidence type="ECO:0000256" key="1">
    <source>
        <dbReference type="ARBA" id="ARBA00004651"/>
    </source>
</evidence>
<dbReference type="EMBL" id="DXAN01000007">
    <property type="protein sequence ID" value="HJA08300.1"/>
    <property type="molecule type" value="Genomic_DNA"/>
</dbReference>
<dbReference type="PANTHER" id="PTHR30347">
    <property type="entry name" value="POTASSIUM CHANNEL RELATED"/>
    <property type="match status" value="1"/>
</dbReference>
<dbReference type="InterPro" id="IPR010920">
    <property type="entry name" value="LSM_dom_sf"/>
</dbReference>
<dbReference type="Gene3D" id="2.30.30.60">
    <property type="match status" value="1"/>
</dbReference>
<accession>A0A9D2HEG3</accession>
<evidence type="ECO:0000259" key="10">
    <source>
        <dbReference type="Pfam" id="PF00924"/>
    </source>
</evidence>
<evidence type="ECO:0000256" key="2">
    <source>
        <dbReference type="ARBA" id="ARBA00008017"/>
    </source>
</evidence>
<organism evidence="13 14">
    <name type="scientific">Candidatus Mailhella merdigallinarum</name>
    <dbReference type="NCBI Taxonomy" id="2838658"/>
    <lineage>
        <taxon>Bacteria</taxon>
        <taxon>Pseudomonadati</taxon>
        <taxon>Thermodesulfobacteriota</taxon>
        <taxon>Desulfovibrionia</taxon>
        <taxon>Desulfovibrionales</taxon>
        <taxon>Desulfovibrionaceae</taxon>
        <taxon>Mailhella</taxon>
    </lineage>
</organism>
<feature type="domain" description="Mechanosensitive ion channel transmembrane helices 2/3" evidence="12">
    <location>
        <begin position="573"/>
        <end position="611"/>
    </location>
</feature>
<dbReference type="Gene3D" id="1.10.287.1260">
    <property type="match status" value="1"/>
</dbReference>
<dbReference type="InterPro" id="IPR052702">
    <property type="entry name" value="MscS-like_channel"/>
</dbReference>
<name>A0A9D2HEG3_9BACT</name>
<dbReference type="Proteomes" id="UP000824225">
    <property type="component" value="Unassembled WGS sequence"/>
</dbReference>
<evidence type="ECO:0000256" key="5">
    <source>
        <dbReference type="ARBA" id="ARBA00022989"/>
    </source>
</evidence>
<evidence type="ECO:0000259" key="11">
    <source>
        <dbReference type="Pfam" id="PF21082"/>
    </source>
</evidence>
<dbReference type="Pfam" id="PF21088">
    <property type="entry name" value="MS_channel_1st"/>
    <property type="match status" value="1"/>
</dbReference>
<dbReference type="InterPro" id="IPR049278">
    <property type="entry name" value="MS_channel_C"/>
</dbReference>
<evidence type="ECO:0000256" key="3">
    <source>
        <dbReference type="ARBA" id="ARBA00022475"/>
    </source>
</evidence>
<dbReference type="PROSITE" id="PS01246">
    <property type="entry name" value="UPF0003"/>
    <property type="match status" value="1"/>
</dbReference>
<proteinExistence type="inferred from homology"/>
<evidence type="ECO:0000256" key="6">
    <source>
        <dbReference type="ARBA" id="ARBA00023136"/>
    </source>
</evidence>
<keyword evidence="6 8" id="KW-0472">Membrane</keyword>
<feature type="region of interest" description="Disordered" evidence="7">
    <location>
        <begin position="783"/>
        <end position="819"/>
    </location>
</feature>
<dbReference type="SUPFAM" id="SSF82861">
    <property type="entry name" value="Mechanosensitive channel protein MscS (YggB), transmembrane region"/>
    <property type="match status" value="1"/>
</dbReference>
<feature type="domain" description="Mechanosensitive ion channel MscS" evidence="10">
    <location>
        <begin position="612"/>
        <end position="679"/>
    </location>
</feature>
<feature type="signal peptide" evidence="9">
    <location>
        <begin position="1"/>
        <end position="18"/>
    </location>
</feature>
<feature type="transmembrane region" description="Helical" evidence="8">
    <location>
        <begin position="435"/>
        <end position="456"/>
    </location>
</feature>